<evidence type="ECO:0000259" key="5">
    <source>
        <dbReference type="PROSITE" id="PS51891"/>
    </source>
</evidence>
<dbReference type="PANTHER" id="PTHR33337">
    <property type="entry name" value="GFA DOMAIN-CONTAINING PROTEIN"/>
    <property type="match status" value="1"/>
</dbReference>
<dbReference type="InterPro" id="IPR011057">
    <property type="entry name" value="Mss4-like_sf"/>
</dbReference>
<keyword evidence="4" id="KW-0456">Lyase</keyword>
<accession>A0ABM8DIH8</accession>
<keyword evidence="3" id="KW-0862">Zinc</keyword>
<gene>
    <name evidence="6" type="ORF">LA521A_36530</name>
</gene>
<evidence type="ECO:0000313" key="7">
    <source>
        <dbReference type="Proteomes" id="UP001317822"/>
    </source>
</evidence>
<dbReference type="SUPFAM" id="SSF51316">
    <property type="entry name" value="Mss4-like"/>
    <property type="match status" value="1"/>
</dbReference>
<dbReference type="Pfam" id="PF04828">
    <property type="entry name" value="GFA"/>
    <property type="match status" value="1"/>
</dbReference>
<dbReference type="Proteomes" id="UP001317822">
    <property type="component" value="Chromosome"/>
</dbReference>
<evidence type="ECO:0000256" key="1">
    <source>
        <dbReference type="ARBA" id="ARBA00005495"/>
    </source>
</evidence>
<dbReference type="Gene3D" id="3.90.1590.10">
    <property type="entry name" value="glutathione-dependent formaldehyde- activating enzyme (gfa)"/>
    <property type="match status" value="1"/>
</dbReference>
<evidence type="ECO:0000256" key="4">
    <source>
        <dbReference type="ARBA" id="ARBA00023239"/>
    </source>
</evidence>
<proteinExistence type="inferred from homology"/>
<comment type="similarity">
    <text evidence="1">Belongs to the Gfa family.</text>
</comment>
<evidence type="ECO:0000256" key="2">
    <source>
        <dbReference type="ARBA" id="ARBA00022723"/>
    </source>
</evidence>
<dbReference type="PROSITE" id="PS51891">
    <property type="entry name" value="CENP_V_GFA"/>
    <property type="match status" value="1"/>
</dbReference>
<feature type="domain" description="CENP-V/GFA" evidence="5">
    <location>
        <begin position="2"/>
        <end position="119"/>
    </location>
</feature>
<evidence type="ECO:0000313" key="6">
    <source>
        <dbReference type="EMBL" id="BDU18452.1"/>
    </source>
</evidence>
<name>A0ABM8DIH8_9GAMM</name>
<sequence length="134" mass="13844">MFTGGCLCGAVRYQASGPALFSIVCHCRDCQRVSGSGGVPVLGVALQSFACTGLVKQSRITGGSGRPAVRNFCPECGSLLFGTPESAPELVTIYVGSLDDNAAFAPDAALFVAHRPPWAKLAMAMAEHPGMPVD</sequence>
<keyword evidence="2" id="KW-0479">Metal-binding</keyword>
<keyword evidence="7" id="KW-1185">Reference proteome</keyword>
<evidence type="ECO:0000256" key="3">
    <source>
        <dbReference type="ARBA" id="ARBA00022833"/>
    </source>
</evidence>
<reference evidence="6 7" key="1">
    <citation type="journal article" date="2023" name="Int. J. Syst. Evol. Microbiol.">
        <title>Physiological and genomic analyses of cobalamin (vitamin B12)-auxotrophy of Lysobacter auxotrophicus sp. nov., a methionine-auxotrophic chitinolytic bacterium isolated from chitin-treated soil.</title>
        <authorList>
            <person name="Saito A."/>
            <person name="Dohra H."/>
            <person name="Hamada M."/>
            <person name="Moriuchi R."/>
            <person name="Kotsuchibashi Y."/>
            <person name="Mori K."/>
        </authorList>
    </citation>
    <scope>NUCLEOTIDE SEQUENCE [LARGE SCALE GENOMIC DNA]</scope>
    <source>
        <strain evidence="6 7">5-21a</strain>
    </source>
</reference>
<dbReference type="InterPro" id="IPR006913">
    <property type="entry name" value="CENP-V/GFA"/>
</dbReference>
<dbReference type="PANTHER" id="PTHR33337:SF40">
    <property type="entry name" value="CENP-V_GFA DOMAIN-CONTAINING PROTEIN-RELATED"/>
    <property type="match status" value="1"/>
</dbReference>
<dbReference type="RefSeq" id="WP_281780299.1">
    <property type="nucleotide sequence ID" value="NZ_AP027041.1"/>
</dbReference>
<dbReference type="EMBL" id="AP027041">
    <property type="protein sequence ID" value="BDU18452.1"/>
    <property type="molecule type" value="Genomic_DNA"/>
</dbReference>
<protein>
    <submittedName>
        <fullName evidence="6">GFA family protein</fullName>
    </submittedName>
</protein>
<organism evidence="6 7">
    <name type="scientific">Lysobacter auxotrophicus</name>
    <dbReference type="NCBI Taxonomy" id="2992573"/>
    <lineage>
        <taxon>Bacteria</taxon>
        <taxon>Pseudomonadati</taxon>
        <taxon>Pseudomonadota</taxon>
        <taxon>Gammaproteobacteria</taxon>
        <taxon>Lysobacterales</taxon>
        <taxon>Lysobacteraceae</taxon>
        <taxon>Lysobacter</taxon>
    </lineage>
</organism>